<dbReference type="EMBL" id="JAVRQU010000012">
    <property type="protein sequence ID" value="KAK5696445.1"/>
    <property type="molecule type" value="Genomic_DNA"/>
</dbReference>
<reference evidence="2" key="1">
    <citation type="submission" date="2023-08" db="EMBL/GenBank/DDBJ databases">
        <title>Black Yeasts Isolated from many extreme environments.</title>
        <authorList>
            <person name="Coleine C."/>
            <person name="Stajich J.E."/>
            <person name="Selbmann L."/>
        </authorList>
    </citation>
    <scope>NUCLEOTIDE SEQUENCE</scope>
    <source>
        <strain evidence="2">CCFEE 5810</strain>
    </source>
</reference>
<organism evidence="2 3">
    <name type="scientific">Elasticomyces elasticus</name>
    <dbReference type="NCBI Taxonomy" id="574655"/>
    <lineage>
        <taxon>Eukaryota</taxon>
        <taxon>Fungi</taxon>
        <taxon>Dikarya</taxon>
        <taxon>Ascomycota</taxon>
        <taxon>Pezizomycotina</taxon>
        <taxon>Dothideomycetes</taxon>
        <taxon>Dothideomycetidae</taxon>
        <taxon>Mycosphaerellales</taxon>
        <taxon>Teratosphaeriaceae</taxon>
        <taxon>Elasticomyces</taxon>
    </lineage>
</organism>
<evidence type="ECO:0000313" key="3">
    <source>
        <dbReference type="Proteomes" id="UP001310594"/>
    </source>
</evidence>
<comment type="caution">
    <text evidence="2">The sequence shown here is derived from an EMBL/GenBank/DDBJ whole genome shotgun (WGS) entry which is preliminary data.</text>
</comment>
<sequence>MAPSPIAGRYKRYKQGTNKLVAWLAKTASHYCDVTDLLTSITPTTSAATIKIRTRELIALAKAIALASPPIELPASVLKVCEDVIAGREACAEWYAAQAIQDDSELAEQNRTHAFFIETLKTVYEVLSTCKQQEVALDHPIKPSKTKKKAPTILENLFANLELEEPSASPFGEGTRSEQAVKAQVSLAGAEIELEQDGKDDALAIWCLLEDLNDIRKYICDTWSEYSKGEISLMVAATGTDTAFGLMRRMGEDFEVHYPHLKNYWRLEDFLDIRMKLIKAVVMIVPAKKGGQPKNASSDINPAELLSPSAAFLLRYYRCHTRTHMNRKNRIKKPNTDDAYWWSPPVPGFEEALCQTMHEVGTTAVHREEDSEEKDAGDEYLNGLVDYCIGEHLPIWLVAATQACMELHDVIHSNPKCGADEFSSSVADNRAVISQHRTFYAEFKEEYPRQAWGESADSLVKTFEIVTQALAKSDNEDLFDLIKPGSIASADVYLKRHQLYLRTKAPLQWMLRVPVMPGVLQYPMKFAMFDAGISLANHGTIVLAAAHLYKAVKHFGLLTESWHDMDWLLAQHGSKTSLVTKLNAKADTFAPVRHYLMALGVPATKLVRGAIPDLPSRMKVATGARPVNVSSEFLELYTEQLQQTGKRRLPMSSAVRIGAIDVVLRQLAEKAAAISTTRKSGSQREANLSPTPVELLSIYKAQMIADEPMLNFDYIGFFEACARLLSNDVRGAVAPLMSDPEAPACDILCSYELVHLLLLNAAEVTAKGFPVSRSMLAYAANGMQATIKTEGKKFTQAAYDKSSGRIPKHMRLHFEPPRELGGLMLQQLEGMRSSGTKFGKRLNAPFYDPNRTPEYFDSVDAYNERYAEWADTGYDAEKAPKDVVEGVMTRYNGTYQERWDQAVH</sequence>
<dbReference type="PANTHER" id="PTHR38795:SF1">
    <property type="entry name" value="DUF6604 DOMAIN-CONTAINING PROTEIN"/>
    <property type="match status" value="1"/>
</dbReference>
<dbReference type="Pfam" id="PF20253">
    <property type="entry name" value="DUF6604"/>
    <property type="match status" value="1"/>
</dbReference>
<evidence type="ECO:0000259" key="1">
    <source>
        <dbReference type="Pfam" id="PF20253"/>
    </source>
</evidence>
<dbReference type="AlphaFoldDB" id="A0AAN7VQB5"/>
<proteinExistence type="predicted"/>
<accession>A0AAN7VQB5</accession>
<dbReference type="Proteomes" id="UP001310594">
    <property type="component" value="Unassembled WGS sequence"/>
</dbReference>
<protein>
    <recommendedName>
        <fullName evidence="1">DUF6604 domain-containing protein</fullName>
    </recommendedName>
</protein>
<dbReference type="PANTHER" id="PTHR38795">
    <property type="entry name" value="DUF6604 DOMAIN-CONTAINING PROTEIN"/>
    <property type="match status" value="1"/>
</dbReference>
<dbReference type="InterPro" id="IPR046539">
    <property type="entry name" value="DUF6604"/>
</dbReference>
<gene>
    <name evidence="2" type="ORF">LTR97_007746</name>
</gene>
<feature type="domain" description="DUF6604" evidence="1">
    <location>
        <begin position="11"/>
        <end position="255"/>
    </location>
</feature>
<name>A0AAN7VQB5_9PEZI</name>
<evidence type="ECO:0000313" key="2">
    <source>
        <dbReference type="EMBL" id="KAK5696445.1"/>
    </source>
</evidence>